<dbReference type="EMBL" id="JAYXHS010000001">
    <property type="protein sequence ID" value="MEC5384222.1"/>
    <property type="molecule type" value="Genomic_DNA"/>
</dbReference>
<keyword evidence="3" id="KW-1185">Reference proteome</keyword>
<name>A0ABU6JXV2_9RHOO</name>
<protein>
    <submittedName>
        <fullName evidence="2">DUF3617 family protein</fullName>
    </submittedName>
</protein>
<evidence type="ECO:0000313" key="3">
    <source>
        <dbReference type="Proteomes" id="UP001331561"/>
    </source>
</evidence>
<keyword evidence="1" id="KW-0732">Signal</keyword>
<proteinExistence type="predicted"/>
<organism evidence="2 3">
    <name type="scientific">Uliginosibacterium silvisoli</name>
    <dbReference type="NCBI Taxonomy" id="3114758"/>
    <lineage>
        <taxon>Bacteria</taxon>
        <taxon>Pseudomonadati</taxon>
        <taxon>Pseudomonadota</taxon>
        <taxon>Betaproteobacteria</taxon>
        <taxon>Rhodocyclales</taxon>
        <taxon>Zoogloeaceae</taxon>
        <taxon>Uliginosibacterium</taxon>
    </lineage>
</organism>
<feature type="chain" id="PRO_5046472943" evidence="1">
    <location>
        <begin position="31"/>
        <end position="195"/>
    </location>
</feature>
<dbReference type="Pfam" id="PF12276">
    <property type="entry name" value="DUF3617"/>
    <property type="match status" value="1"/>
</dbReference>
<dbReference type="InterPro" id="IPR022061">
    <property type="entry name" value="DUF3617"/>
</dbReference>
<dbReference type="Proteomes" id="UP001331561">
    <property type="component" value="Unassembled WGS sequence"/>
</dbReference>
<gene>
    <name evidence="2" type="ORF">VVD49_00735</name>
</gene>
<feature type="signal peptide" evidence="1">
    <location>
        <begin position="1"/>
        <end position="30"/>
    </location>
</feature>
<sequence length="195" mass="21534">MNRSHCHHASLLARSTVCLAALLIAGSAFAQDFPRRKAGLWETTMNSMQMQGQKVTAQHCIDAKTDAEMFKRGMENKEANCSQQTFKRTAAGMEFDSVCKQGDSTTTTHGVVTGDFNSQYTMDMKMHRTPALNGKSDFQMTSTARYLGACSADMKPGDMKVNGMLINANGMPAGLTPQQAEQMKKMMEQMQKQQK</sequence>
<comment type="caution">
    <text evidence="2">The sequence shown here is derived from an EMBL/GenBank/DDBJ whole genome shotgun (WGS) entry which is preliminary data.</text>
</comment>
<evidence type="ECO:0000313" key="2">
    <source>
        <dbReference type="EMBL" id="MEC5384222.1"/>
    </source>
</evidence>
<evidence type="ECO:0000256" key="1">
    <source>
        <dbReference type="SAM" id="SignalP"/>
    </source>
</evidence>
<dbReference type="RefSeq" id="WP_327597204.1">
    <property type="nucleotide sequence ID" value="NZ_JAYXHS010000001.1"/>
</dbReference>
<reference evidence="2 3" key="1">
    <citation type="submission" date="2024-01" db="EMBL/GenBank/DDBJ databases">
        <title>Uliginosibacterium soil sp. nov.</title>
        <authorList>
            <person name="Lv Y."/>
        </authorList>
    </citation>
    <scope>NUCLEOTIDE SEQUENCE [LARGE SCALE GENOMIC DNA]</scope>
    <source>
        <strain evidence="2 3">H3</strain>
    </source>
</reference>
<accession>A0ABU6JXV2</accession>